<dbReference type="SUPFAM" id="SSF109854">
    <property type="entry name" value="DinB/YfiT-like putative metalloenzymes"/>
    <property type="match status" value="1"/>
</dbReference>
<name>A0A9W5UQ59_9ACTN</name>
<dbReference type="InterPro" id="IPR007061">
    <property type="entry name" value="MST-like"/>
</dbReference>
<evidence type="ECO:0000313" key="2">
    <source>
        <dbReference type="EMBL" id="GIJ32574.1"/>
    </source>
</evidence>
<dbReference type="EMBL" id="BOPD01000010">
    <property type="protein sequence ID" value="GIJ32574.1"/>
    <property type="molecule type" value="Genomic_DNA"/>
</dbReference>
<accession>A0A9W5UQ59</accession>
<sequence length="207" mass="22486">MVKFPDVAADERSTLEQFLDFHRQCVLDTLDGLSRHEMAARLLPATELTIGGIVKHLARVEDLWFQEKLLGAPVPEPWASAPLDADPDWDFHSAGEDSPADLAALYATACQRSRRAAAGYANLSDRAAKPSFGGGPVSLRWILVHMIEETAQHRGHLDLLRDALDRRAGSPVAVQLPAQAEGPRGEEGGQPAPPRDDDGALDEAEAW</sequence>
<dbReference type="OrthoDB" id="4548523at2"/>
<dbReference type="AlphaFoldDB" id="A0A9W5UQ59"/>
<dbReference type="Gene3D" id="1.20.120.450">
    <property type="entry name" value="dinb family like domain"/>
    <property type="match status" value="1"/>
</dbReference>
<dbReference type="Pfam" id="PF04978">
    <property type="entry name" value="MST"/>
    <property type="match status" value="1"/>
</dbReference>
<feature type="region of interest" description="Disordered" evidence="1">
    <location>
        <begin position="170"/>
        <end position="207"/>
    </location>
</feature>
<keyword evidence="3" id="KW-1185">Reference proteome</keyword>
<organism evidence="2 3">
    <name type="scientific">Micromonospora sediminimaris</name>
    <dbReference type="NCBI Taxonomy" id="547162"/>
    <lineage>
        <taxon>Bacteria</taxon>
        <taxon>Bacillati</taxon>
        <taxon>Actinomycetota</taxon>
        <taxon>Actinomycetes</taxon>
        <taxon>Micromonosporales</taxon>
        <taxon>Micromonosporaceae</taxon>
        <taxon>Micromonospora</taxon>
    </lineage>
</organism>
<gene>
    <name evidence="2" type="ORF">Vse01_17220</name>
</gene>
<dbReference type="InterPro" id="IPR034660">
    <property type="entry name" value="DinB/YfiT-like"/>
</dbReference>
<comment type="caution">
    <text evidence="2">The sequence shown here is derived from an EMBL/GenBank/DDBJ whole genome shotgun (WGS) entry which is preliminary data.</text>
</comment>
<proteinExistence type="predicted"/>
<reference evidence="2" key="1">
    <citation type="submission" date="2021-01" db="EMBL/GenBank/DDBJ databases">
        <title>Whole genome shotgun sequence of Verrucosispora sediminis NBRC 107745.</title>
        <authorList>
            <person name="Komaki H."/>
            <person name="Tamura T."/>
        </authorList>
    </citation>
    <scope>NUCLEOTIDE SEQUENCE</scope>
    <source>
        <strain evidence="2">NBRC 107745</strain>
    </source>
</reference>
<evidence type="ECO:0000256" key="1">
    <source>
        <dbReference type="SAM" id="MobiDB-lite"/>
    </source>
</evidence>
<dbReference type="RefSeq" id="WP_093407016.1">
    <property type="nucleotide sequence ID" value="NZ_BOPD01000010.1"/>
</dbReference>
<evidence type="ECO:0000313" key="3">
    <source>
        <dbReference type="Proteomes" id="UP000607311"/>
    </source>
</evidence>
<protein>
    <submittedName>
        <fullName evidence="2">Mini-circle protein</fullName>
    </submittedName>
</protein>
<dbReference type="Proteomes" id="UP000607311">
    <property type="component" value="Unassembled WGS sequence"/>
</dbReference>